<dbReference type="EC" id="2.8.1.7" evidence="3"/>
<comment type="cofactor">
    <cofactor evidence="1">
        <name>pyridoxal 5'-phosphate</name>
        <dbReference type="ChEBI" id="CHEBI:597326"/>
    </cofactor>
</comment>
<evidence type="ECO:0000313" key="8">
    <source>
        <dbReference type="Proteomes" id="UP001179280"/>
    </source>
</evidence>
<dbReference type="SUPFAM" id="SSF53383">
    <property type="entry name" value="PLP-dependent transferases"/>
    <property type="match status" value="1"/>
</dbReference>
<gene>
    <name evidence="7" type="ORF">JOC54_004266</name>
</gene>
<dbReference type="NCBIfam" id="TIGR01977">
    <property type="entry name" value="am_tr_V_EF2568"/>
    <property type="match status" value="1"/>
</dbReference>
<dbReference type="InterPro" id="IPR015424">
    <property type="entry name" value="PyrdxlP-dep_Trfase"/>
</dbReference>
<evidence type="ECO:0000256" key="5">
    <source>
        <dbReference type="ARBA" id="ARBA00050776"/>
    </source>
</evidence>
<evidence type="ECO:0000256" key="3">
    <source>
        <dbReference type="ARBA" id="ARBA00012239"/>
    </source>
</evidence>
<dbReference type="PANTHER" id="PTHR43586:SF4">
    <property type="entry name" value="ISOPENICILLIN N EPIMERASE"/>
    <property type="match status" value="1"/>
</dbReference>
<dbReference type="EMBL" id="JAFBCV010000019">
    <property type="protein sequence ID" value="MBM7840972.1"/>
    <property type="molecule type" value="Genomic_DNA"/>
</dbReference>
<comment type="catalytic activity">
    <reaction evidence="5">
        <text>(sulfur carrier)-H + L-cysteine = (sulfur carrier)-SH + L-alanine</text>
        <dbReference type="Rhea" id="RHEA:43892"/>
        <dbReference type="Rhea" id="RHEA-COMP:14737"/>
        <dbReference type="Rhea" id="RHEA-COMP:14739"/>
        <dbReference type="ChEBI" id="CHEBI:29917"/>
        <dbReference type="ChEBI" id="CHEBI:35235"/>
        <dbReference type="ChEBI" id="CHEBI:57972"/>
        <dbReference type="ChEBI" id="CHEBI:64428"/>
        <dbReference type="EC" id="2.8.1.7"/>
    </reaction>
</comment>
<dbReference type="InterPro" id="IPR016454">
    <property type="entry name" value="Cysteine_dSase"/>
</dbReference>
<accession>A0ABS2T3D9</accession>
<dbReference type="RefSeq" id="WP_204468851.1">
    <property type="nucleotide sequence ID" value="NZ_JAFBCV010000019.1"/>
</dbReference>
<name>A0ABS2T3D9_9BACI</name>
<keyword evidence="4" id="KW-0663">Pyridoxal phosphate</keyword>
<evidence type="ECO:0000256" key="4">
    <source>
        <dbReference type="ARBA" id="ARBA00022898"/>
    </source>
</evidence>
<dbReference type="InterPro" id="IPR015422">
    <property type="entry name" value="PyrdxlP-dep_Trfase_small"/>
</dbReference>
<keyword evidence="8" id="KW-1185">Reference proteome</keyword>
<proteinExistence type="inferred from homology"/>
<dbReference type="Pfam" id="PF00266">
    <property type="entry name" value="Aminotran_5"/>
    <property type="match status" value="1"/>
</dbReference>
<evidence type="ECO:0000313" key="7">
    <source>
        <dbReference type="EMBL" id="MBM7840972.1"/>
    </source>
</evidence>
<dbReference type="Proteomes" id="UP001179280">
    <property type="component" value="Unassembled WGS sequence"/>
</dbReference>
<reference evidence="7" key="1">
    <citation type="submission" date="2021-01" db="EMBL/GenBank/DDBJ databases">
        <title>Genomic Encyclopedia of Type Strains, Phase IV (KMG-IV): sequencing the most valuable type-strain genomes for metagenomic binning, comparative biology and taxonomic classification.</title>
        <authorList>
            <person name="Goeker M."/>
        </authorList>
    </citation>
    <scope>NUCLEOTIDE SEQUENCE</scope>
    <source>
        <strain evidence="7">DSM 21943</strain>
    </source>
</reference>
<organism evidence="7 8">
    <name type="scientific">Shouchella xiaoxiensis</name>
    <dbReference type="NCBI Taxonomy" id="766895"/>
    <lineage>
        <taxon>Bacteria</taxon>
        <taxon>Bacillati</taxon>
        <taxon>Bacillota</taxon>
        <taxon>Bacilli</taxon>
        <taxon>Bacillales</taxon>
        <taxon>Bacillaceae</taxon>
        <taxon>Shouchella</taxon>
    </lineage>
</organism>
<dbReference type="InterPro" id="IPR015421">
    <property type="entry name" value="PyrdxlP-dep_Trfase_major"/>
</dbReference>
<comment type="caution">
    <text evidence="7">The sequence shown here is derived from an EMBL/GenBank/DDBJ whole genome shotgun (WGS) entry which is preliminary data.</text>
</comment>
<evidence type="ECO:0000256" key="2">
    <source>
        <dbReference type="ARBA" id="ARBA00010447"/>
    </source>
</evidence>
<dbReference type="InterPro" id="IPR000192">
    <property type="entry name" value="Aminotrans_V_dom"/>
</dbReference>
<comment type="similarity">
    <text evidence="2">Belongs to the class-V pyridoxal-phosphate-dependent aminotransferase family. Csd subfamily.</text>
</comment>
<dbReference type="PANTHER" id="PTHR43586">
    <property type="entry name" value="CYSTEINE DESULFURASE"/>
    <property type="match status" value="1"/>
</dbReference>
<dbReference type="Gene3D" id="3.40.640.10">
    <property type="entry name" value="Type I PLP-dependent aspartate aminotransferase-like (Major domain)"/>
    <property type="match status" value="1"/>
</dbReference>
<evidence type="ECO:0000259" key="6">
    <source>
        <dbReference type="Pfam" id="PF00266"/>
    </source>
</evidence>
<protein>
    <recommendedName>
        <fullName evidence="3">cysteine desulfurase</fullName>
        <ecNumber evidence="3">2.8.1.7</ecNumber>
    </recommendedName>
</protein>
<dbReference type="Gene3D" id="3.90.1150.10">
    <property type="entry name" value="Aspartate Aminotransferase, domain 1"/>
    <property type="match status" value="1"/>
</dbReference>
<feature type="domain" description="Aminotransferase class V" evidence="6">
    <location>
        <begin position="3"/>
        <end position="371"/>
    </location>
</feature>
<dbReference type="PIRSF" id="PIRSF005572">
    <property type="entry name" value="NifS"/>
    <property type="match status" value="1"/>
</dbReference>
<dbReference type="InterPro" id="IPR010969">
    <property type="entry name" value="Cys_dSase-rel_unknwn_funct"/>
</dbReference>
<sequence length="382" mass="41568">MLYFDHAATSFPKPVAVGEAMQRAVVEFGANPGRGGHQLSQKAADIVEKARTKVASLFGAPSSKHIWFYPNATYALNQAILGFPFNEKDEVVTTHFEHNSVLRPLHHVKNQYDLTICSAGGKTGAKTAQEVISFMTNKTSLVVINHASNVTGEIIPLEGIAKRAKEVNAVLLVDASQTAGIVNIELVRDGIDMIACPGHKGLLGPQGTGILAVKDDYQLKPLTHGGTGHFSELPYQPEQWPERYEAGTLNTPGLAGLIEGINELESIGGLQVIYEHENKLLHYFTERLNKIQAVTLFGSEKSTNKVAVLSFTIAGISSQEVAIILDQHYQIAVRSGLHCAPKLHEWYGTLSEGLIRVSFGPYTTMKDVEQLAMAIEEIAEAF</sequence>
<evidence type="ECO:0000256" key="1">
    <source>
        <dbReference type="ARBA" id="ARBA00001933"/>
    </source>
</evidence>